<dbReference type="InterPro" id="IPR017972">
    <property type="entry name" value="Cyt_P450_CS"/>
</dbReference>
<dbReference type="AlphaFoldDB" id="A0A4S4N4P9"/>
<keyword evidence="16" id="KW-1185">Reference proteome</keyword>
<comment type="similarity">
    <text evidence="4 14">Belongs to the cytochrome P450 family.</text>
</comment>
<evidence type="ECO:0000256" key="8">
    <source>
        <dbReference type="ARBA" id="ARBA00022989"/>
    </source>
</evidence>
<evidence type="ECO:0000313" key="16">
    <source>
        <dbReference type="Proteomes" id="UP000308730"/>
    </source>
</evidence>
<evidence type="ECO:0000256" key="2">
    <source>
        <dbReference type="ARBA" id="ARBA00004167"/>
    </source>
</evidence>
<dbReference type="GO" id="GO:0005506">
    <property type="term" value="F:iron ion binding"/>
    <property type="evidence" value="ECO:0007669"/>
    <property type="project" value="InterPro"/>
</dbReference>
<evidence type="ECO:0000256" key="13">
    <source>
        <dbReference type="PIRSR" id="PIRSR602401-1"/>
    </source>
</evidence>
<name>A0A4S4N4P9_9APHY</name>
<sequence length="357" mass="39500">MLKSPEHTRAHVRHFITSTIFSATFGKTILRMDDDYVTIAHTANIGAVQASVPGAFWVELLPFLKYIPSWVPGAGFKKFAAKYAPFVEQTRTRAYDETKEANYNGISRPSVANSLIEDIRTSASQDTSYETLQTSGSHITAGADTTTSAVESFLLAMDLFPEVQKRGQAELDRVVGSLRLPVYEDLAEMPYIRAIMMETMRWMPVTAFGVPHAVIADDEYNGYHIPKGAMVVANQWAMLKNPEDYPEPDQFRPERFLDKDGNIDPLVRDPTTIAFGFGRRICVGRHFSHNTLCISIASILHAFNISAGVDADGKPIKLVPDMTTGIVSNPKYIPTCLTPRSKVVAQLIEEAAADIVL</sequence>
<keyword evidence="12" id="KW-0472">Membrane</keyword>
<evidence type="ECO:0000256" key="6">
    <source>
        <dbReference type="ARBA" id="ARBA00022692"/>
    </source>
</evidence>
<dbReference type="CDD" id="cd11065">
    <property type="entry name" value="CYP64-like"/>
    <property type="match status" value="1"/>
</dbReference>
<proteinExistence type="inferred from homology"/>
<dbReference type="PRINTS" id="PR00463">
    <property type="entry name" value="EP450I"/>
</dbReference>
<keyword evidence="10 13" id="KW-0408">Iron</keyword>
<dbReference type="Proteomes" id="UP000308730">
    <property type="component" value="Unassembled WGS sequence"/>
</dbReference>
<evidence type="ECO:0000256" key="9">
    <source>
        <dbReference type="ARBA" id="ARBA00023002"/>
    </source>
</evidence>
<dbReference type="InterPro" id="IPR036396">
    <property type="entry name" value="Cyt_P450_sf"/>
</dbReference>
<keyword evidence="11 14" id="KW-0503">Monooxygenase</keyword>
<dbReference type="InterPro" id="IPR001128">
    <property type="entry name" value="Cyt_P450"/>
</dbReference>
<dbReference type="InterPro" id="IPR002401">
    <property type="entry name" value="Cyt_P450_E_grp-I"/>
</dbReference>
<protein>
    <recommendedName>
        <fullName evidence="17">Cytochrome P450</fullName>
    </recommendedName>
</protein>
<dbReference type="Pfam" id="PF00067">
    <property type="entry name" value="p450"/>
    <property type="match status" value="1"/>
</dbReference>
<dbReference type="OrthoDB" id="3934656at2759"/>
<keyword evidence="9 14" id="KW-0560">Oxidoreductase</keyword>
<evidence type="ECO:0000256" key="10">
    <source>
        <dbReference type="ARBA" id="ARBA00023004"/>
    </source>
</evidence>
<dbReference type="PANTHER" id="PTHR46300">
    <property type="entry name" value="P450, PUTATIVE (EUROFUNG)-RELATED-RELATED"/>
    <property type="match status" value="1"/>
</dbReference>
<evidence type="ECO:0000256" key="3">
    <source>
        <dbReference type="ARBA" id="ARBA00005179"/>
    </source>
</evidence>
<dbReference type="SUPFAM" id="SSF48264">
    <property type="entry name" value="Cytochrome P450"/>
    <property type="match status" value="1"/>
</dbReference>
<keyword evidence="6" id="KW-0812">Transmembrane</keyword>
<organism evidence="15 16">
    <name type="scientific">Antrodiella citrinella</name>
    <dbReference type="NCBI Taxonomy" id="2447956"/>
    <lineage>
        <taxon>Eukaryota</taxon>
        <taxon>Fungi</taxon>
        <taxon>Dikarya</taxon>
        <taxon>Basidiomycota</taxon>
        <taxon>Agaricomycotina</taxon>
        <taxon>Agaricomycetes</taxon>
        <taxon>Polyporales</taxon>
        <taxon>Steccherinaceae</taxon>
        <taxon>Antrodiella</taxon>
    </lineage>
</organism>
<reference evidence="15 16" key="1">
    <citation type="submission" date="2019-02" db="EMBL/GenBank/DDBJ databases">
        <title>Genome sequencing of the rare red list fungi Antrodiella citrinella (Flaviporus citrinellus).</title>
        <authorList>
            <person name="Buettner E."/>
            <person name="Kellner H."/>
        </authorList>
    </citation>
    <scope>NUCLEOTIDE SEQUENCE [LARGE SCALE GENOMIC DNA]</scope>
    <source>
        <strain evidence="15 16">DSM 108506</strain>
    </source>
</reference>
<comment type="pathway">
    <text evidence="3">Secondary metabolite biosynthesis.</text>
</comment>
<feature type="binding site" description="axial binding residue" evidence="13">
    <location>
        <position position="282"/>
    </location>
    <ligand>
        <name>heme</name>
        <dbReference type="ChEBI" id="CHEBI:30413"/>
    </ligand>
    <ligandPart>
        <name>Fe</name>
        <dbReference type="ChEBI" id="CHEBI:18248"/>
    </ligandPart>
</feature>
<evidence type="ECO:0000256" key="7">
    <source>
        <dbReference type="ARBA" id="ARBA00022723"/>
    </source>
</evidence>
<dbReference type="GO" id="GO:0016020">
    <property type="term" value="C:membrane"/>
    <property type="evidence" value="ECO:0007669"/>
    <property type="project" value="UniProtKB-SubCell"/>
</dbReference>
<comment type="subcellular location">
    <subcellularLocation>
        <location evidence="2">Membrane</location>
        <topology evidence="2">Single-pass membrane protein</topology>
    </subcellularLocation>
</comment>
<dbReference type="GO" id="GO:0004497">
    <property type="term" value="F:monooxygenase activity"/>
    <property type="evidence" value="ECO:0007669"/>
    <property type="project" value="UniProtKB-KW"/>
</dbReference>
<gene>
    <name evidence="15" type="ORF">EUX98_g3442</name>
</gene>
<dbReference type="PROSITE" id="PS00086">
    <property type="entry name" value="CYTOCHROME_P450"/>
    <property type="match status" value="1"/>
</dbReference>
<keyword evidence="5 13" id="KW-0349">Heme</keyword>
<dbReference type="GO" id="GO:0016705">
    <property type="term" value="F:oxidoreductase activity, acting on paired donors, with incorporation or reduction of molecular oxygen"/>
    <property type="evidence" value="ECO:0007669"/>
    <property type="project" value="InterPro"/>
</dbReference>
<evidence type="ECO:0000256" key="11">
    <source>
        <dbReference type="ARBA" id="ARBA00023033"/>
    </source>
</evidence>
<dbReference type="EMBL" id="SGPM01000069">
    <property type="protein sequence ID" value="THH30750.1"/>
    <property type="molecule type" value="Genomic_DNA"/>
</dbReference>
<dbReference type="InterPro" id="IPR050364">
    <property type="entry name" value="Cytochrome_P450_fung"/>
</dbReference>
<evidence type="ECO:0000256" key="14">
    <source>
        <dbReference type="RuleBase" id="RU000461"/>
    </source>
</evidence>
<keyword evidence="8" id="KW-1133">Transmembrane helix</keyword>
<evidence type="ECO:0000256" key="4">
    <source>
        <dbReference type="ARBA" id="ARBA00010617"/>
    </source>
</evidence>
<evidence type="ECO:0000256" key="1">
    <source>
        <dbReference type="ARBA" id="ARBA00001971"/>
    </source>
</evidence>
<dbReference type="Gene3D" id="1.10.630.10">
    <property type="entry name" value="Cytochrome P450"/>
    <property type="match status" value="1"/>
</dbReference>
<dbReference type="PRINTS" id="PR00385">
    <property type="entry name" value="P450"/>
</dbReference>
<dbReference type="PANTHER" id="PTHR46300:SF7">
    <property type="entry name" value="P450, PUTATIVE (EUROFUNG)-RELATED"/>
    <property type="match status" value="1"/>
</dbReference>
<evidence type="ECO:0000256" key="5">
    <source>
        <dbReference type="ARBA" id="ARBA00022617"/>
    </source>
</evidence>
<keyword evidence="7 13" id="KW-0479">Metal-binding</keyword>
<evidence type="ECO:0000256" key="12">
    <source>
        <dbReference type="ARBA" id="ARBA00023136"/>
    </source>
</evidence>
<evidence type="ECO:0000313" key="15">
    <source>
        <dbReference type="EMBL" id="THH30750.1"/>
    </source>
</evidence>
<evidence type="ECO:0008006" key="17">
    <source>
        <dbReference type="Google" id="ProtNLM"/>
    </source>
</evidence>
<dbReference type="GO" id="GO:0020037">
    <property type="term" value="F:heme binding"/>
    <property type="evidence" value="ECO:0007669"/>
    <property type="project" value="InterPro"/>
</dbReference>
<comment type="caution">
    <text evidence="15">The sequence shown here is derived from an EMBL/GenBank/DDBJ whole genome shotgun (WGS) entry which is preliminary data.</text>
</comment>
<accession>A0A4S4N4P9</accession>
<comment type="cofactor">
    <cofactor evidence="1 13">
        <name>heme</name>
        <dbReference type="ChEBI" id="CHEBI:30413"/>
    </cofactor>
</comment>